<feature type="compositionally biased region" description="Basic and acidic residues" evidence="1">
    <location>
        <begin position="11"/>
        <end position="20"/>
    </location>
</feature>
<reference evidence="3" key="1">
    <citation type="submission" date="2018-04" db="EMBL/GenBank/DDBJ databases">
        <authorList>
            <person name="Watanabe M."/>
            <person name="Kojima H."/>
        </authorList>
    </citation>
    <scope>NUCLEOTIDE SEQUENCE [LARGE SCALE GENOMIC DNA]</scope>
    <source>
        <strain evidence="3">Dysh456</strain>
    </source>
</reference>
<organism evidence="2 3">
    <name type="scientific">Aerosticca soli</name>
    <dbReference type="NCBI Taxonomy" id="2010829"/>
    <lineage>
        <taxon>Bacteria</taxon>
        <taxon>Pseudomonadati</taxon>
        <taxon>Pseudomonadota</taxon>
        <taxon>Gammaproteobacteria</taxon>
        <taxon>Lysobacterales</taxon>
        <taxon>Rhodanobacteraceae</taxon>
        <taxon>Aerosticca</taxon>
    </lineage>
</organism>
<dbReference type="Proteomes" id="UP000270530">
    <property type="component" value="Chromosome"/>
</dbReference>
<reference evidence="3" key="2">
    <citation type="submission" date="2018-06" db="EMBL/GenBank/DDBJ databases">
        <title>Genome sequence of Rhodanobacteraceae bacterium strain Dysh456.</title>
        <authorList>
            <person name="Fukui M."/>
        </authorList>
    </citation>
    <scope>NUCLEOTIDE SEQUENCE [LARGE SCALE GENOMIC DNA]</scope>
    <source>
        <strain evidence="3">Dysh456</strain>
    </source>
</reference>
<evidence type="ECO:0000313" key="2">
    <source>
        <dbReference type="EMBL" id="BBD79011.1"/>
    </source>
</evidence>
<dbReference type="KEGG" id="rbd:ALSL_0339"/>
<keyword evidence="3" id="KW-1185">Reference proteome</keyword>
<dbReference type="AlphaFoldDB" id="A0A2Z6E2N7"/>
<feature type="region of interest" description="Disordered" evidence="1">
    <location>
        <begin position="1"/>
        <end position="31"/>
    </location>
</feature>
<accession>A0A2Z6E2N7</accession>
<sequence length="47" mass="5512">MKARSPQHHVSVRDTKRAGQEKTLMWMSGRPDVQTHIVRNEALDRTR</sequence>
<evidence type="ECO:0000256" key="1">
    <source>
        <dbReference type="SAM" id="MobiDB-lite"/>
    </source>
</evidence>
<dbReference type="EMBL" id="AP018560">
    <property type="protein sequence ID" value="BBD79011.1"/>
    <property type="molecule type" value="Genomic_DNA"/>
</dbReference>
<gene>
    <name evidence="2" type="ORF">ALSL_0339</name>
</gene>
<proteinExistence type="predicted"/>
<protein>
    <submittedName>
        <fullName evidence="2">Uncharacterized protein</fullName>
    </submittedName>
</protein>
<evidence type="ECO:0000313" key="3">
    <source>
        <dbReference type="Proteomes" id="UP000270530"/>
    </source>
</evidence>
<name>A0A2Z6E2N7_9GAMM</name>